<evidence type="ECO:0000313" key="2">
    <source>
        <dbReference type="Proteomes" id="UP001174839"/>
    </source>
</evidence>
<proteinExistence type="predicted"/>
<protein>
    <recommendedName>
        <fullName evidence="3">Phenylacetate--CoA ligase family protein</fullName>
    </recommendedName>
</protein>
<sequence length="437" mass="50963">MIPFIYNNSPIPIQNLLISGREYFRHKKRYNSEFYEILDAFNRGNPNEVNITELTSFVKNAAKSPFWKRRFQEYEVNPVSKDIITELQKLPILTRYEVDQHFELLKVPLKEPTSYLATSGTTGKGLVFPQTASMERKQWAVWWRFRQRFGISFGDWMGLFGGRSVVPSNQNKPPYWRYNHPMRQVMFSPLHLNAKTISEYYNKLRNSNLKWIHGYPSQLAFLASLIREKGFPSLPMDYVSIGSESLLPHQIKIIEEVFEIKPIEHYGLKEGVANISLTPCGKYQIDQDFAFVEFIKSDLGANLFKIIGTNYSNHAFPLIRYDTNDIALLDNHGEIISIEGRNDDYITLPNGVKIGRLTMIFLTATFVKEAQFYQKSLNEVEIRIVPASEYKREVHEPIILNATRQRLGYEIDIKIRYYDKIYKPNSGKLKFVISEIR</sequence>
<dbReference type="PANTHER" id="PTHR36932">
    <property type="entry name" value="CAPSULAR POLYSACCHARIDE BIOSYNTHESIS PROTEIN"/>
    <property type="match status" value="1"/>
</dbReference>
<comment type="caution">
    <text evidence="1">The sequence shown here is derived from an EMBL/GenBank/DDBJ whole genome shotgun (WGS) entry which is preliminary data.</text>
</comment>
<dbReference type="SUPFAM" id="SSF56801">
    <property type="entry name" value="Acetyl-CoA synthetase-like"/>
    <property type="match status" value="1"/>
</dbReference>
<evidence type="ECO:0008006" key="3">
    <source>
        <dbReference type="Google" id="ProtNLM"/>
    </source>
</evidence>
<dbReference type="InterPro" id="IPR053158">
    <property type="entry name" value="CapK_Type1_Caps_Biosynth"/>
</dbReference>
<name>A0ABT7WE81_9FLAO</name>
<dbReference type="Proteomes" id="UP001174839">
    <property type="component" value="Unassembled WGS sequence"/>
</dbReference>
<dbReference type="EMBL" id="JAUDUY010000003">
    <property type="protein sequence ID" value="MDM9631134.1"/>
    <property type="molecule type" value="Genomic_DNA"/>
</dbReference>
<dbReference type="InterPro" id="IPR042099">
    <property type="entry name" value="ANL_N_sf"/>
</dbReference>
<dbReference type="RefSeq" id="WP_289724500.1">
    <property type="nucleotide sequence ID" value="NZ_JAUDUY010000003.1"/>
</dbReference>
<gene>
    <name evidence="1" type="ORF">QU605_06620</name>
</gene>
<reference evidence="1" key="1">
    <citation type="submission" date="2023-06" db="EMBL/GenBank/DDBJ databases">
        <title>Robiginitalea aurantiacus sp. nov. and Algoriphagus sediminis sp. nov., isolated from coastal sediment.</title>
        <authorList>
            <person name="Zhou Z.Y."/>
            <person name="An J."/>
            <person name="Jia Y.W."/>
            <person name="Du Z.J."/>
        </authorList>
    </citation>
    <scope>NUCLEOTIDE SEQUENCE</scope>
    <source>
        <strain evidence="1">M39</strain>
    </source>
</reference>
<dbReference type="PANTHER" id="PTHR36932:SF1">
    <property type="entry name" value="CAPSULAR POLYSACCHARIDE BIOSYNTHESIS PROTEIN"/>
    <property type="match status" value="1"/>
</dbReference>
<organism evidence="1 2">
    <name type="scientific">Robiginitalea aurantiaca</name>
    <dbReference type="NCBI Taxonomy" id="3056915"/>
    <lineage>
        <taxon>Bacteria</taxon>
        <taxon>Pseudomonadati</taxon>
        <taxon>Bacteroidota</taxon>
        <taxon>Flavobacteriia</taxon>
        <taxon>Flavobacteriales</taxon>
        <taxon>Flavobacteriaceae</taxon>
        <taxon>Robiginitalea</taxon>
    </lineage>
</organism>
<accession>A0ABT7WE81</accession>
<evidence type="ECO:0000313" key="1">
    <source>
        <dbReference type="EMBL" id="MDM9631134.1"/>
    </source>
</evidence>
<dbReference type="Gene3D" id="3.40.50.12780">
    <property type="entry name" value="N-terminal domain of ligase-like"/>
    <property type="match status" value="1"/>
</dbReference>
<keyword evidence="2" id="KW-1185">Reference proteome</keyword>